<dbReference type="AlphaFoldDB" id="A0A9D7E8S1"/>
<accession>A0A9D7E8S1</accession>
<sequence length="278" mass="30770">MTELNPAQQAAWDFAVACIEEYPRATAQILSYPYQKGKDGAISWRDYCYVPINVATSVTDRIQTLSELDSIVLARKLCGTLAWLQAQSVVEFVGNPPIERDGGGKRIARRALLSLPEYALYLPARGADLLFDGYPIIGTFAFIDDRDSVHGRRFPELNLIALVDMRRDGLSVLPMYYFCALLDGETYESGVRRACATPLDPAMANSPAAQLYQREAARFVARIADDLEFVGRSAWANGWNAPGTRRLRPAEADGSIDLSGDLDIVRMRWTTGESSAVH</sequence>
<reference evidence="1" key="1">
    <citation type="submission" date="2020-10" db="EMBL/GenBank/DDBJ databases">
        <title>Connecting structure to function with the recovery of over 1000 high-quality activated sludge metagenome-assembled genomes encoding full-length rRNA genes using long-read sequencing.</title>
        <authorList>
            <person name="Singleton C.M."/>
            <person name="Petriglieri F."/>
            <person name="Kristensen J.M."/>
            <person name="Kirkegaard R.H."/>
            <person name="Michaelsen T.Y."/>
            <person name="Andersen M.H."/>
            <person name="Karst S.M."/>
            <person name="Dueholm M.S."/>
            <person name="Nielsen P.H."/>
            <person name="Albertsen M."/>
        </authorList>
    </citation>
    <scope>NUCLEOTIDE SEQUENCE</scope>
    <source>
        <strain evidence="1">Bjer_18-Q3-R1-45_BAT3C.347</strain>
    </source>
</reference>
<protein>
    <submittedName>
        <fullName evidence="1">Uncharacterized protein</fullName>
    </submittedName>
</protein>
<organism evidence="1 2">
    <name type="scientific">Candidatus Methylophosphatis roskildensis</name>
    <dbReference type="NCBI Taxonomy" id="2899263"/>
    <lineage>
        <taxon>Bacteria</taxon>
        <taxon>Pseudomonadati</taxon>
        <taxon>Pseudomonadota</taxon>
        <taxon>Betaproteobacteria</taxon>
        <taxon>Nitrosomonadales</taxon>
        <taxon>Sterolibacteriaceae</taxon>
        <taxon>Candidatus Methylophosphatis</taxon>
    </lineage>
</organism>
<dbReference type="Proteomes" id="UP000807785">
    <property type="component" value="Unassembled WGS sequence"/>
</dbReference>
<name>A0A9D7E8S1_9PROT</name>
<dbReference type="EMBL" id="JADJEV010000003">
    <property type="protein sequence ID" value="MBK6973172.1"/>
    <property type="molecule type" value="Genomic_DNA"/>
</dbReference>
<gene>
    <name evidence="1" type="ORF">IPH26_09570</name>
</gene>
<evidence type="ECO:0000313" key="1">
    <source>
        <dbReference type="EMBL" id="MBK6973172.1"/>
    </source>
</evidence>
<comment type="caution">
    <text evidence="1">The sequence shown here is derived from an EMBL/GenBank/DDBJ whole genome shotgun (WGS) entry which is preliminary data.</text>
</comment>
<evidence type="ECO:0000313" key="2">
    <source>
        <dbReference type="Proteomes" id="UP000807785"/>
    </source>
</evidence>
<proteinExistence type="predicted"/>